<dbReference type="Proteomes" id="UP000002019">
    <property type="component" value="Chromosome"/>
</dbReference>
<reference evidence="1 2" key="1">
    <citation type="journal article" date="2008" name="J. Bacteriol.">
        <title>'Candidatus Cloacamonas acidaminovorans': genome sequence reconstruction provides a first glimpse of a new bacterial division.</title>
        <authorList>
            <person name="Pelletier E."/>
            <person name="Kreimeyer A."/>
            <person name="Bocs S."/>
            <person name="Rouy Z."/>
            <person name="Gyapay G."/>
            <person name="Chouari R."/>
            <person name="Riviere D."/>
            <person name="Ganesan A."/>
            <person name="Daegelen P."/>
            <person name="Sghir A."/>
            <person name="Cohen G.N."/>
            <person name="Medigue C."/>
            <person name="Weissenbach J."/>
            <person name="Le Paslier D."/>
        </authorList>
    </citation>
    <scope>NUCLEOTIDE SEQUENCE [LARGE SCALE GENOMIC DNA]</scope>
    <source>
        <strain evidence="2">Evry</strain>
    </source>
</reference>
<evidence type="ECO:0000313" key="2">
    <source>
        <dbReference type="Proteomes" id="UP000002019"/>
    </source>
</evidence>
<evidence type="ECO:0008006" key="3">
    <source>
        <dbReference type="Google" id="ProtNLM"/>
    </source>
</evidence>
<evidence type="ECO:0000313" key="1">
    <source>
        <dbReference type="EMBL" id="CAO81138.1"/>
    </source>
</evidence>
<gene>
    <name evidence="1" type="ordered locus">CLOAM1278</name>
</gene>
<organism evidence="1 2">
    <name type="scientific">Cloacimonas acidaminovorans (strain Evry)</name>
    <dbReference type="NCBI Taxonomy" id="459349"/>
    <lineage>
        <taxon>Bacteria</taxon>
        <taxon>Pseudomonadati</taxon>
        <taxon>Candidatus Cloacimonadota</taxon>
        <taxon>Candidatus Cloacimonadia</taxon>
        <taxon>Candidatus Cloacimonadales</taxon>
        <taxon>Candidatus Cloacimonadaceae</taxon>
        <taxon>Candidatus Cloacimonas</taxon>
    </lineage>
</organism>
<name>B0VIJ7_CLOAI</name>
<protein>
    <recommendedName>
        <fullName evidence="3">Transposase</fullName>
    </recommendedName>
</protein>
<sequence>MNMSEVEAAFRSMKTEIGTRPIYHQKDGRIKVHLFYSVLAYAILKSITYKLALEDVHISWKSIKQILQTYMCSDTIFNTTDVYRVRNKQTTQPEAKAKKIYSLLNIKVSKNTVSQKYRLKYAKKIICLI</sequence>
<proteinExistence type="predicted"/>
<accession>B0VIJ7</accession>
<dbReference type="STRING" id="459349.CLOAM1278"/>
<dbReference type="EMBL" id="CU466930">
    <property type="protein sequence ID" value="CAO81138.1"/>
    <property type="molecule type" value="Genomic_DNA"/>
</dbReference>
<keyword evidence="2" id="KW-1185">Reference proteome</keyword>
<dbReference type="AlphaFoldDB" id="B0VIJ7"/>
<dbReference type="HOGENOM" id="CLU_1944951_0_0_0"/>
<dbReference type="eggNOG" id="COG5421">
    <property type="taxonomic scope" value="Bacteria"/>
</dbReference>
<dbReference type="KEGG" id="caci:CLOAM1278"/>